<keyword evidence="1" id="KW-0472">Membrane</keyword>
<protein>
    <submittedName>
        <fullName evidence="2">Uncharacterized protein</fullName>
    </submittedName>
</protein>
<accession>A0A7W3JQP0</accession>
<dbReference type="AlphaFoldDB" id="A0A7W3JQP0"/>
<evidence type="ECO:0000313" key="3">
    <source>
        <dbReference type="Proteomes" id="UP000526083"/>
    </source>
</evidence>
<evidence type="ECO:0000313" key="2">
    <source>
        <dbReference type="EMBL" id="MBA8817277.1"/>
    </source>
</evidence>
<sequence length="133" mass="14256">MLAVPSILLQGMAATNPSNLQQSAEWIYTFNVLVGLGVPTFLGVLAIALARRPAIREPVQIYGGGLNGDQFAGSSRGTRGALSAPRLFASVAGHLTAAIPELIPDRTLNPGPEQWTRPKDDWRWTRAILPDGQ</sequence>
<dbReference type="Proteomes" id="UP000526083">
    <property type="component" value="Unassembled WGS sequence"/>
</dbReference>
<name>A0A7W3JQP0_9MICO</name>
<dbReference type="EMBL" id="JACGWY010000005">
    <property type="protein sequence ID" value="MBA8817277.1"/>
    <property type="molecule type" value="Genomic_DNA"/>
</dbReference>
<gene>
    <name evidence="2" type="ORF">FHX48_002375</name>
</gene>
<keyword evidence="1" id="KW-0812">Transmembrane</keyword>
<keyword evidence="1" id="KW-1133">Transmembrane helix</keyword>
<evidence type="ECO:0000256" key="1">
    <source>
        <dbReference type="SAM" id="Phobius"/>
    </source>
</evidence>
<organism evidence="2 3">
    <name type="scientific">Microbacterium halimionae</name>
    <dbReference type="NCBI Taxonomy" id="1526413"/>
    <lineage>
        <taxon>Bacteria</taxon>
        <taxon>Bacillati</taxon>
        <taxon>Actinomycetota</taxon>
        <taxon>Actinomycetes</taxon>
        <taxon>Micrococcales</taxon>
        <taxon>Microbacteriaceae</taxon>
        <taxon>Microbacterium</taxon>
    </lineage>
</organism>
<reference evidence="2 3" key="1">
    <citation type="submission" date="2020-07" db="EMBL/GenBank/DDBJ databases">
        <title>Sequencing the genomes of 1000 actinobacteria strains.</title>
        <authorList>
            <person name="Klenk H.-P."/>
        </authorList>
    </citation>
    <scope>NUCLEOTIDE SEQUENCE [LARGE SCALE GENOMIC DNA]</scope>
    <source>
        <strain evidence="2 3">DSM 27576</strain>
    </source>
</reference>
<feature type="transmembrane region" description="Helical" evidence="1">
    <location>
        <begin position="29"/>
        <end position="50"/>
    </location>
</feature>
<proteinExistence type="predicted"/>
<keyword evidence="3" id="KW-1185">Reference proteome</keyword>
<comment type="caution">
    <text evidence="2">The sequence shown here is derived from an EMBL/GenBank/DDBJ whole genome shotgun (WGS) entry which is preliminary data.</text>
</comment>